<dbReference type="PANTHER" id="PTHR16742:SF1">
    <property type="entry name" value="CYLICIN-1"/>
    <property type="match status" value="1"/>
</dbReference>
<sequence length="69" mass="8006">MSLPLLQEVKIPTYVNSISINETSRKSCNLEHFALTFPEPPIPGRKERSRRSELEIAVHPEVEWIHKLL</sequence>
<protein>
    <submittedName>
        <fullName evidence="9">Cylicin-1</fullName>
    </submittedName>
</protein>
<keyword evidence="4" id="KW-0221">Differentiation</keyword>
<dbReference type="PANTHER" id="PTHR16742">
    <property type="entry name" value="CYCLICIN"/>
    <property type="match status" value="1"/>
</dbReference>
<reference evidence="9" key="1">
    <citation type="submission" date="2015-10" db="EMBL/GenBank/DDBJ databases">
        <title>FRAMA: From RNA-seq data to annotated mRNA assemblies.</title>
        <authorList>
            <person name="Bens M."/>
            <person name="Sahm A."/>
            <person name="Jahn N."/>
            <person name="Morhart M."/>
            <person name="Holtze S."/>
            <person name="Hildebrandt T.B."/>
            <person name="Platzer M."/>
            <person name="Szafranski K."/>
        </authorList>
    </citation>
    <scope>NUCLEOTIDE SEQUENCE</scope>
    <source>
        <tissue evidence="9">Testis</tissue>
    </source>
</reference>
<evidence type="ECO:0000256" key="7">
    <source>
        <dbReference type="ARBA" id="ARBA00049644"/>
    </source>
</evidence>
<evidence type="ECO:0000256" key="2">
    <source>
        <dbReference type="ARBA" id="ARBA00022490"/>
    </source>
</evidence>
<organism evidence="9">
    <name type="scientific">Heterocephalus glaber</name>
    <name type="common">Naked mole rat</name>
    <dbReference type="NCBI Taxonomy" id="10181"/>
    <lineage>
        <taxon>Eukaryota</taxon>
        <taxon>Metazoa</taxon>
        <taxon>Chordata</taxon>
        <taxon>Craniata</taxon>
        <taxon>Vertebrata</taxon>
        <taxon>Euteleostomi</taxon>
        <taxon>Mammalia</taxon>
        <taxon>Eutheria</taxon>
        <taxon>Euarchontoglires</taxon>
        <taxon>Glires</taxon>
        <taxon>Rodentia</taxon>
        <taxon>Hystricomorpha</taxon>
        <taxon>Bathyergidae</taxon>
        <taxon>Heterocephalus</taxon>
    </lineage>
</organism>
<evidence type="ECO:0000256" key="5">
    <source>
        <dbReference type="ARBA" id="ARBA00022871"/>
    </source>
</evidence>
<dbReference type="GO" id="GO:0007283">
    <property type="term" value="P:spermatogenesis"/>
    <property type="evidence" value="ECO:0007669"/>
    <property type="project" value="UniProtKB-KW"/>
</dbReference>
<dbReference type="GO" id="GO:0033150">
    <property type="term" value="C:cytoskeletal calyx"/>
    <property type="evidence" value="ECO:0007669"/>
    <property type="project" value="UniProtKB-SubCell"/>
</dbReference>
<dbReference type="InterPro" id="IPR029354">
    <property type="entry name" value="Cylicin_N"/>
</dbReference>
<keyword evidence="3" id="KW-0677">Repeat</keyword>
<keyword evidence="1" id="KW-0217">Developmental protein</keyword>
<proteinExistence type="predicted"/>
<evidence type="ECO:0000313" key="9">
    <source>
        <dbReference type="EMBL" id="JAO00486.1"/>
    </source>
</evidence>
<evidence type="ECO:0000256" key="6">
    <source>
        <dbReference type="ARBA" id="ARBA00023212"/>
    </source>
</evidence>
<dbReference type="GO" id="GO:0043159">
    <property type="term" value="C:acrosomal matrix"/>
    <property type="evidence" value="ECO:0007669"/>
    <property type="project" value="TreeGrafter"/>
</dbReference>
<evidence type="ECO:0000256" key="4">
    <source>
        <dbReference type="ARBA" id="ARBA00022782"/>
    </source>
</evidence>
<name>A0A0N8ETX7_HETGA</name>
<evidence type="ECO:0000259" key="8">
    <source>
        <dbReference type="Pfam" id="PF15241"/>
    </source>
</evidence>
<dbReference type="GO" id="GO:0005200">
    <property type="term" value="F:structural constituent of cytoskeleton"/>
    <property type="evidence" value="ECO:0007669"/>
    <property type="project" value="InterPro"/>
</dbReference>
<keyword evidence="5" id="KW-0744">Spermatogenesis</keyword>
<comment type="subcellular location">
    <subcellularLocation>
        <location evidence="7">Cytoplasm</location>
        <location evidence="7">Cytoskeleton</location>
        <location evidence="7">Perinuclear theca</location>
        <location evidence="7">Calyx</location>
    </subcellularLocation>
</comment>
<dbReference type="AlphaFoldDB" id="A0A0N8ETX7"/>
<keyword evidence="2" id="KW-0963">Cytoplasm</keyword>
<dbReference type="InterPro" id="IPR026189">
    <property type="entry name" value="CYLC"/>
</dbReference>
<dbReference type="GO" id="GO:0005634">
    <property type="term" value="C:nucleus"/>
    <property type="evidence" value="ECO:0007669"/>
    <property type="project" value="TreeGrafter"/>
</dbReference>
<feature type="domain" description="Cylicin N-terminal" evidence="8">
    <location>
        <begin position="8"/>
        <end position="60"/>
    </location>
</feature>
<dbReference type="EMBL" id="GEBF01003147">
    <property type="protein sequence ID" value="JAO00486.1"/>
    <property type="molecule type" value="Transcribed_RNA"/>
</dbReference>
<gene>
    <name evidence="9" type="primary">CYLC1</name>
</gene>
<dbReference type="GO" id="GO:0030154">
    <property type="term" value="P:cell differentiation"/>
    <property type="evidence" value="ECO:0007669"/>
    <property type="project" value="UniProtKB-KW"/>
</dbReference>
<evidence type="ECO:0000256" key="3">
    <source>
        <dbReference type="ARBA" id="ARBA00022737"/>
    </source>
</evidence>
<accession>A0A0N8ETX7</accession>
<evidence type="ECO:0000256" key="1">
    <source>
        <dbReference type="ARBA" id="ARBA00022473"/>
    </source>
</evidence>
<dbReference type="Pfam" id="PF15241">
    <property type="entry name" value="Cylicin_N"/>
    <property type="match status" value="1"/>
</dbReference>
<keyword evidence="6" id="KW-0206">Cytoskeleton</keyword>